<dbReference type="AlphaFoldDB" id="W4EWH6"/>
<feature type="domain" description="RNA polymerase sigma-70 region 4" evidence="1">
    <location>
        <begin position="84"/>
        <end position="121"/>
    </location>
</feature>
<proteinExistence type="predicted"/>
<dbReference type="GO" id="GO:0006352">
    <property type="term" value="P:DNA-templated transcription initiation"/>
    <property type="evidence" value="ECO:0007669"/>
    <property type="project" value="InterPro"/>
</dbReference>
<gene>
    <name evidence="2" type="ORF">C176_12523</name>
</gene>
<evidence type="ECO:0000259" key="1">
    <source>
        <dbReference type="Pfam" id="PF04545"/>
    </source>
</evidence>
<dbReference type="Proteomes" id="UP000019062">
    <property type="component" value="Unassembled WGS sequence"/>
</dbReference>
<dbReference type="EMBL" id="ASQA01000028">
    <property type="protein sequence ID" value="ETT84191.1"/>
    <property type="molecule type" value="Genomic_DNA"/>
</dbReference>
<reference evidence="2 3" key="1">
    <citation type="journal article" date="2014" name="BMC Genomics">
        <title>Genomic comparison of sporeforming bacilli isolated from milk.</title>
        <authorList>
            <person name="Moreno Switt A.I."/>
            <person name="Andrus A.D."/>
            <person name="Ranieri M.L."/>
            <person name="Orsi R.H."/>
            <person name="Ivy R."/>
            <person name="den Bakker H.C."/>
            <person name="Martin N.H."/>
            <person name="Wiedmann M."/>
            <person name="Boor K.J."/>
        </authorList>
    </citation>
    <scope>NUCLEOTIDE SEQUENCE [LARGE SCALE GENOMIC DNA]</scope>
    <source>
        <strain evidence="2 3">FSL R5-213</strain>
    </source>
</reference>
<evidence type="ECO:0000313" key="2">
    <source>
        <dbReference type="EMBL" id="ETT84191.1"/>
    </source>
</evidence>
<evidence type="ECO:0000313" key="3">
    <source>
        <dbReference type="Proteomes" id="UP000019062"/>
    </source>
</evidence>
<name>W4EWH6_9BACL</name>
<dbReference type="Pfam" id="PF04545">
    <property type="entry name" value="Sigma70_r4"/>
    <property type="match status" value="1"/>
</dbReference>
<dbReference type="InterPro" id="IPR013324">
    <property type="entry name" value="RNA_pol_sigma_r3/r4-like"/>
</dbReference>
<dbReference type="RefSeq" id="WP_051448724.1">
    <property type="nucleotide sequence ID" value="NZ_ASQA01000028.1"/>
</dbReference>
<accession>W4EWH6</accession>
<dbReference type="Gene3D" id="1.20.140.160">
    <property type="match status" value="1"/>
</dbReference>
<protein>
    <submittedName>
        <fullName evidence="2">Phage protein</fullName>
    </submittedName>
</protein>
<dbReference type="eggNOG" id="ENOG5032UYG">
    <property type="taxonomic scope" value="Bacteria"/>
</dbReference>
<dbReference type="SUPFAM" id="SSF88659">
    <property type="entry name" value="Sigma3 and sigma4 domains of RNA polymerase sigma factors"/>
    <property type="match status" value="1"/>
</dbReference>
<dbReference type="GO" id="GO:0003700">
    <property type="term" value="F:DNA-binding transcription factor activity"/>
    <property type="evidence" value="ECO:0007669"/>
    <property type="project" value="InterPro"/>
</dbReference>
<comment type="caution">
    <text evidence="2">The sequence shown here is derived from an EMBL/GenBank/DDBJ whole genome shotgun (WGS) entry which is preliminary data.</text>
</comment>
<sequence length="146" mass="17209">MYEWLKNYHSLYDEISYLEFNLEQSERELKRWTSGDLWGVKLTEKSNGAKLEDIIQRISNELNHKQAQMNDLMNLVDTFKGMNQRILKLKYVDGMTLEEVAEELGYSASHIKKRHAEIMRTIQFVDDFQEGSQKVHSSNVSKVYTN</sequence>
<dbReference type="InterPro" id="IPR007630">
    <property type="entry name" value="RNA_pol_sigma70_r4"/>
</dbReference>
<organism evidence="2 3">
    <name type="scientific">Viridibacillus arenosi FSL R5-213</name>
    <dbReference type="NCBI Taxonomy" id="1227360"/>
    <lineage>
        <taxon>Bacteria</taxon>
        <taxon>Bacillati</taxon>
        <taxon>Bacillota</taxon>
        <taxon>Bacilli</taxon>
        <taxon>Bacillales</taxon>
        <taxon>Caryophanaceae</taxon>
        <taxon>Viridibacillus</taxon>
    </lineage>
</organism>
<keyword evidence="3" id="KW-1185">Reference proteome</keyword>